<accession>A0A2P2E725</accession>
<gene>
    <name evidence="2" type="ORF">PbB2_00518</name>
</gene>
<comment type="caution">
    <text evidence="2">The sequence shown here is derived from an EMBL/GenBank/DDBJ whole genome shotgun (WGS) entry which is preliminary data.</text>
</comment>
<dbReference type="AlphaFoldDB" id="A0A2P2E725"/>
<evidence type="ECO:0000313" key="2">
    <source>
        <dbReference type="EMBL" id="GBF56861.1"/>
    </source>
</evidence>
<evidence type="ECO:0000256" key="1">
    <source>
        <dbReference type="SAM" id="Phobius"/>
    </source>
</evidence>
<organism evidence="2 3">
    <name type="scientific">Candidatus Phycosocius bacilliformis</name>
    <dbReference type="NCBI Taxonomy" id="1445552"/>
    <lineage>
        <taxon>Bacteria</taxon>
        <taxon>Pseudomonadati</taxon>
        <taxon>Pseudomonadota</taxon>
        <taxon>Alphaproteobacteria</taxon>
        <taxon>Caulobacterales</taxon>
        <taxon>Caulobacterales incertae sedis</taxon>
        <taxon>Candidatus Phycosocius</taxon>
    </lineage>
</organism>
<dbReference type="NCBIfam" id="TIGR03054">
    <property type="entry name" value="photo_alph_chp1"/>
    <property type="match status" value="1"/>
</dbReference>
<evidence type="ECO:0008006" key="4">
    <source>
        <dbReference type="Google" id="ProtNLM"/>
    </source>
</evidence>
<name>A0A2P2E725_9PROT</name>
<proteinExistence type="predicted"/>
<feature type="transmembrane region" description="Helical" evidence="1">
    <location>
        <begin position="12"/>
        <end position="30"/>
    </location>
</feature>
<keyword evidence="3" id="KW-1185">Reference proteome</keyword>
<keyword evidence="1" id="KW-0812">Transmembrane</keyword>
<evidence type="ECO:0000313" key="3">
    <source>
        <dbReference type="Proteomes" id="UP000245086"/>
    </source>
</evidence>
<dbReference type="OrthoDB" id="7848123at2"/>
<keyword evidence="1" id="KW-0472">Membrane</keyword>
<keyword evidence="1" id="KW-1133">Transmembrane helix</keyword>
<protein>
    <recommendedName>
        <fullName evidence="4">Photosynthetic complex assembly protein</fullName>
    </recommendedName>
</protein>
<dbReference type="Proteomes" id="UP000245086">
    <property type="component" value="Unassembled WGS sequence"/>
</dbReference>
<dbReference type="RefSeq" id="WP_108983704.1">
    <property type="nucleotide sequence ID" value="NZ_BFBR01000001.1"/>
</dbReference>
<sequence>MSAIDHEPFPKGALYAAGSLILLSLVAAGVGRYQNLNPPIDAVVAAPVPTQILRMRFSDQADGSVIVFNADTGSRIELLKPGEDAFVRAVMRGFVRDRKLRHIGPETPFALSLYANKRLTVSDPTTGKEIDLRAFGPTNEAAFARFLPLSDTP</sequence>
<dbReference type="InterPro" id="IPR017495">
    <property type="entry name" value="PuhC"/>
</dbReference>
<dbReference type="EMBL" id="BFBR01000001">
    <property type="protein sequence ID" value="GBF56861.1"/>
    <property type="molecule type" value="Genomic_DNA"/>
</dbReference>
<reference evidence="2 3" key="1">
    <citation type="journal article" date="2018" name="Genome Announc.">
        <title>Draft Genome Sequence of "Candidatus Phycosocius bacilliformis," an Alphaproteobacterial Ectosymbiont of the Hydrocarbon-Producing Green Alga Botryococcus braunii.</title>
        <authorList>
            <person name="Tanabe Y."/>
            <person name="Yamaguchi H."/>
            <person name="Watanabe M.M."/>
        </authorList>
    </citation>
    <scope>NUCLEOTIDE SEQUENCE [LARGE SCALE GENOMIC DNA]</scope>
    <source>
        <strain evidence="2 3">BOTRYCO-2</strain>
    </source>
</reference>